<name>A0A8X6N4L9_NEPPI</name>
<reference evidence="4" key="1">
    <citation type="submission" date="2020-08" db="EMBL/GenBank/DDBJ databases">
        <title>Multicomponent nature underlies the extraordinary mechanical properties of spider dragline silk.</title>
        <authorList>
            <person name="Kono N."/>
            <person name="Nakamura H."/>
            <person name="Mori M."/>
            <person name="Yoshida Y."/>
            <person name="Ohtoshi R."/>
            <person name="Malay A.D."/>
            <person name="Moran D.A.P."/>
            <person name="Tomita M."/>
            <person name="Numata K."/>
            <person name="Arakawa K."/>
        </authorList>
    </citation>
    <scope>NUCLEOTIDE SEQUENCE</scope>
</reference>
<organism evidence="4 5">
    <name type="scientific">Nephila pilipes</name>
    <name type="common">Giant wood spider</name>
    <name type="synonym">Nephila maculata</name>
    <dbReference type="NCBI Taxonomy" id="299642"/>
    <lineage>
        <taxon>Eukaryota</taxon>
        <taxon>Metazoa</taxon>
        <taxon>Ecdysozoa</taxon>
        <taxon>Arthropoda</taxon>
        <taxon>Chelicerata</taxon>
        <taxon>Arachnida</taxon>
        <taxon>Araneae</taxon>
        <taxon>Araneomorphae</taxon>
        <taxon>Entelegynae</taxon>
        <taxon>Araneoidea</taxon>
        <taxon>Nephilidae</taxon>
        <taxon>Nephila</taxon>
    </lineage>
</organism>
<dbReference type="GO" id="GO:0003677">
    <property type="term" value="F:DNA binding"/>
    <property type="evidence" value="ECO:0007669"/>
    <property type="project" value="UniProtKB-KW"/>
</dbReference>
<dbReference type="InterPro" id="IPR006600">
    <property type="entry name" value="HTH_CenpB_DNA-bd_dom"/>
</dbReference>
<evidence type="ECO:0000313" key="4">
    <source>
        <dbReference type="EMBL" id="GFS93023.1"/>
    </source>
</evidence>
<evidence type="ECO:0000256" key="1">
    <source>
        <dbReference type="ARBA" id="ARBA00004123"/>
    </source>
</evidence>
<gene>
    <name evidence="4" type="primary">TIGD2</name>
    <name evidence="4" type="ORF">NPIL_507591</name>
</gene>
<dbReference type="PROSITE" id="PS51253">
    <property type="entry name" value="HTH_CENPB"/>
    <property type="match status" value="1"/>
</dbReference>
<dbReference type="AlphaFoldDB" id="A0A8X6N4L9"/>
<dbReference type="Pfam" id="PF03221">
    <property type="entry name" value="HTH_Tnp_Tc5"/>
    <property type="match status" value="1"/>
</dbReference>
<dbReference type="SMART" id="SM00674">
    <property type="entry name" value="CENPB"/>
    <property type="match status" value="1"/>
</dbReference>
<protein>
    <submittedName>
        <fullName evidence="4">Tigger transposable element-derived protein 2</fullName>
    </submittedName>
</protein>
<dbReference type="InterPro" id="IPR050863">
    <property type="entry name" value="CenT-Element_Derived"/>
</dbReference>
<sequence>MSIYSELEKVPFTWYEQARASNIPLDENIFREKAFEIAATNSMDIFSASNGWISLFKIRHGSVSRKLCGESTAILNAVGLEMWLEKLPNLQEGYKDCDIYNADETGLFHKCLPERTLAFKGESCHSGKFPKKRLTVLLWINKDGFDKRIPLVIGKSSRFRWLKNLKKLLIAYHSNAKSMDEK</sequence>
<dbReference type="PANTHER" id="PTHR19303">
    <property type="entry name" value="TRANSPOSON"/>
    <property type="match status" value="1"/>
</dbReference>
<evidence type="ECO:0000313" key="5">
    <source>
        <dbReference type="Proteomes" id="UP000887013"/>
    </source>
</evidence>
<keyword evidence="2" id="KW-0238">DNA-binding</keyword>
<dbReference type="EMBL" id="BMAW01100011">
    <property type="protein sequence ID" value="GFS93023.1"/>
    <property type="molecule type" value="Genomic_DNA"/>
</dbReference>
<dbReference type="PANTHER" id="PTHR19303:SF73">
    <property type="entry name" value="PROTEIN PDC2"/>
    <property type="match status" value="1"/>
</dbReference>
<accession>A0A8X6N4L9</accession>
<dbReference type="Gene3D" id="1.10.10.60">
    <property type="entry name" value="Homeodomain-like"/>
    <property type="match status" value="1"/>
</dbReference>
<dbReference type="SUPFAM" id="SSF46689">
    <property type="entry name" value="Homeodomain-like"/>
    <property type="match status" value="1"/>
</dbReference>
<comment type="caution">
    <text evidence="4">The sequence shown here is derived from an EMBL/GenBank/DDBJ whole genome shotgun (WGS) entry which is preliminary data.</text>
</comment>
<comment type="subcellular location">
    <subcellularLocation>
        <location evidence="1">Nucleus</location>
    </subcellularLocation>
</comment>
<dbReference type="InterPro" id="IPR009057">
    <property type="entry name" value="Homeodomain-like_sf"/>
</dbReference>
<evidence type="ECO:0000259" key="3">
    <source>
        <dbReference type="PROSITE" id="PS51253"/>
    </source>
</evidence>
<dbReference type="GO" id="GO:0005634">
    <property type="term" value="C:nucleus"/>
    <property type="evidence" value="ECO:0007669"/>
    <property type="project" value="UniProtKB-SubCell"/>
</dbReference>
<feature type="domain" description="HTH CENPB-type" evidence="3">
    <location>
        <begin position="1"/>
        <end position="66"/>
    </location>
</feature>
<evidence type="ECO:0000256" key="2">
    <source>
        <dbReference type="ARBA" id="ARBA00023125"/>
    </source>
</evidence>
<keyword evidence="5" id="KW-1185">Reference proteome</keyword>
<dbReference type="OrthoDB" id="6431703at2759"/>
<dbReference type="Proteomes" id="UP000887013">
    <property type="component" value="Unassembled WGS sequence"/>
</dbReference>
<proteinExistence type="predicted"/>